<dbReference type="GeneID" id="69902116"/>
<dbReference type="AlphaFoldDB" id="A0A380KLK8"/>
<gene>
    <name evidence="1" type="ORF">NCTC13760_00736</name>
</gene>
<dbReference type="Proteomes" id="UP000255352">
    <property type="component" value="Unassembled WGS sequence"/>
</dbReference>
<sequence>MNEETRPMEVTCHDLDCHCNRRREWIKVNGEWHPIEYSVADHNEPPMTEKEKENVAKIIIASMAKE</sequence>
<organism evidence="1 2">
    <name type="scientific">Streptococcus infantarius</name>
    <dbReference type="NCBI Taxonomy" id="102684"/>
    <lineage>
        <taxon>Bacteria</taxon>
        <taxon>Bacillati</taxon>
        <taxon>Bacillota</taxon>
        <taxon>Bacilli</taxon>
        <taxon>Lactobacillales</taxon>
        <taxon>Streptococcaceae</taxon>
        <taxon>Streptococcus</taxon>
    </lineage>
</organism>
<dbReference type="EMBL" id="UHFP01000001">
    <property type="protein sequence ID" value="SUN68054.1"/>
    <property type="molecule type" value="Genomic_DNA"/>
</dbReference>
<name>A0A380KLK8_9STRE</name>
<reference evidence="1 2" key="1">
    <citation type="submission" date="2018-06" db="EMBL/GenBank/DDBJ databases">
        <authorList>
            <consortium name="Pathogen Informatics"/>
            <person name="Doyle S."/>
        </authorList>
    </citation>
    <scope>NUCLEOTIDE SEQUENCE [LARGE SCALE GENOMIC DNA]</scope>
    <source>
        <strain evidence="1 2">NCTC13760</strain>
    </source>
</reference>
<accession>A0A380KLK8</accession>
<evidence type="ECO:0000313" key="2">
    <source>
        <dbReference type="Proteomes" id="UP000255352"/>
    </source>
</evidence>
<protein>
    <submittedName>
        <fullName evidence="1">Uncharacterized protein</fullName>
    </submittedName>
</protein>
<proteinExistence type="predicted"/>
<evidence type="ECO:0000313" key="1">
    <source>
        <dbReference type="EMBL" id="SUN68054.1"/>
    </source>
</evidence>
<dbReference type="RefSeq" id="WP_006532374.1">
    <property type="nucleotide sequence ID" value="NZ_CABKNK020000002.1"/>
</dbReference>